<gene>
    <name evidence="1" type="ORF">BPOR_0310g00020</name>
</gene>
<proteinExistence type="predicted"/>
<dbReference type="AlphaFoldDB" id="A0A4Z1KJU9"/>
<sequence>MHIVAETSPSFGFATESVFLAGLPAGGEKGTAVGKMIKEISSVINALSAKTTGSVAPAGKIVTTGDFPSACTFFNSGGYLQFFEEPEDTLRAGLIEPGFVSLVGDMGWMGWGERYERRYVYWREGKEEENGYQ</sequence>
<protein>
    <submittedName>
        <fullName evidence="1">Uncharacterized protein</fullName>
    </submittedName>
</protein>
<name>A0A4Z1KJU9_9HELO</name>
<organism evidence="1 2">
    <name type="scientific">Botrytis porri</name>
    <dbReference type="NCBI Taxonomy" id="87229"/>
    <lineage>
        <taxon>Eukaryota</taxon>
        <taxon>Fungi</taxon>
        <taxon>Dikarya</taxon>
        <taxon>Ascomycota</taxon>
        <taxon>Pezizomycotina</taxon>
        <taxon>Leotiomycetes</taxon>
        <taxon>Helotiales</taxon>
        <taxon>Sclerotiniaceae</taxon>
        <taxon>Botrytis</taxon>
    </lineage>
</organism>
<keyword evidence="2" id="KW-1185">Reference proteome</keyword>
<evidence type="ECO:0000313" key="2">
    <source>
        <dbReference type="Proteomes" id="UP000297280"/>
    </source>
</evidence>
<dbReference type="EMBL" id="PQXO01000309">
    <property type="protein sequence ID" value="TGO86363.1"/>
    <property type="molecule type" value="Genomic_DNA"/>
</dbReference>
<dbReference type="Proteomes" id="UP000297280">
    <property type="component" value="Unassembled WGS sequence"/>
</dbReference>
<accession>A0A4Z1KJU9</accession>
<reference evidence="1 2" key="1">
    <citation type="submission" date="2017-12" db="EMBL/GenBank/DDBJ databases">
        <title>Comparative genomics of Botrytis spp.</title>
        <authorList>
            <person name="Valero-Jimenez C.A."/>
            <person name="Tapia P."/>
            <person name="Veloso J."/>
            <person name="Silva-Moreno E."/>
            <person name="Staats M."/>
            <person name="Valdes J.H."/>
            <person name="Van Kan J.A.L."/>
        </authorList>
    </citation>
    <scope>NUCLEOTIDE SEQUENCE [LARGE SCALE GENOMIC DNA]</scope>
    <source>
        <strain evidence="1 2">MUCL3349</strain>
    </source>
</reference>
<evidence type="ECO:0000313" key="1">
    <source>
        <dbReference type="EMBL" id="TGO86363.1"/>
    </source>
</evidence>
<comment type="caution">
    <text evidence="1">The sequence shown here is derived from an EMBL/GenBank/DDBJ whole genome shotgun (WGS) entry which is preliminary data.</text>
</comment>